<evidence type="ECO:0000313" key="3">
    <source>
        <dbReference type="EMBL" id="WOF22402.1"/>
    </source>
</evidence>
<dbReference type="InterPro" id="IPR002347">
    <property type="entry name" value="SDR_fam"/>
</dbReference>
<dbReference type="PANTHER" id="PTHR43669:SF3">
    <property type="entry name" value="ALCOHOL DEHYDROGENASE, PUTATIVE (AFU_ORTHOLOGUE AFUA_3G03445)-RELATED"/>
    <property type="match status" value="1"/>
</dbReference>
<dbReference type="Gene3D" id="3.40.50.720">
    <property type="entry name" value="NAD(P)-binding Rossmann-like Domain"/>
    <property type="match status" value="1"/>
</dbReference>
<gene>
    <name evidence="3" type="ORF">N8K70_13540</name>
</gene>
<dbReference type="Proteomes" id="UP001305498">
    <property type="component" value="Chromosome"/>
</dbReference>
<dbReference type="Pfam" id="PF13561">
    <property type="entry name" value="adh_short_C2"/>
    <property type="match status" value="1"/>
</dbReference>
<organism evidence="3 4">
    <name type="scientific">Microbacterium betulae</name>
    <dbReference type="NCBI Taxonomy" id="2981139"/>
    <lineage>
        <taxon>Bacteria</taxon>
        <taxon>Bacillati</taxon>
        <taxon>Actinomycetota</taxon>
        <taxon>Actinomycetes</taxon>
        <taxon>Micrococcales</taxon>
        <taxon>Microbacteriaceae</taxon>
        <taxon>Microbacterium</taxon>
    </lineage>
</organism>
<name>A0AA97FIZ0_9MICO</name>
<dbReference type="EMBL" id="CP118157">
    <property type="protein sequence ID" value="WOF22402.1"/>
    <property type="molecule type" value="Genomic_DNA"/>
</dbReference>
<evidence type="ECO:0000256" key="2">
    <source>
        <dbReference type="ARBA" id="ARBA00023002"/>
    </source>
</evidence>
<dbReference type="PRINTS" id="PR00080">
    <property type="entry name" value="SDRFAMILY"/>
</dbReference>
<dbReference type="KEGG" id="mbet:N8K70_13540"/>
<keyword evidence="4" id="KW-1185">Reference proteome</keyword>
<evidence type="ECO:0000313" key="4">
    <source>
        <dbReference type="Proteomes" id="UP001305498"/>
    </source>
</evidence>
<dbReference type="InterPro" id="IPR020904">
    <property type="entry name" value="Sc_DH/Rdtase_CS"/>
</dbReference>
<dbReference type="RefSeq" id="WP_317138874.1">
    <property type="nucleotide sequence ID" value="NZ_CP118157.1"/>
</dbReference>
<keyword evidence="2" id="KW-0560">Oxidoreductase</keyword>
<dbReference type="AlphaFoldDB" id="A0AA97FIZ0"/>
<evidence type="ECO:0000256" key="1">
    <source>
        <dbReference type="ARBA" id="ARBA00006484"/>
    </source>
</evidence>
<dbReference type="PROSITE" id="PS00061">
    <property type="entry name" value="ADH_SHORT"/>
    <property type="match status" value="1"/>
</dbReference>
<accession>A0AA97FIZ0</accession>
<dbReference type="PRINTS" id="PR00081">
    <property type="entry name" value="GDHRDH"/>
</dbReference>
<reference evidence="3 4" key="1">
    <citation type="submission" date="2023-02" db="EMBL/GenBank/DDBJ databases">
        <title>Microbacterium betulae sp. nov., isolated from birch wood.</title>
        <authorList>
            <person name="Pasciak M."/>
            <person name="Pawlik K.J."/>
            <person name="Martynowski D."/>
            <person name="Laczmanski L."/>
            <person name="Ciekot J."/>
            <person name="Szponar B."/>
            <person name="Wojcik-Fatla A."/>
            <person name="Mackiewicz B."/>
            <person name="Farian E."/>
            <person name="Cholewa G."/>
            <person name="Cholewa A."/>
            <person name="Dutkiewicz J."/>
        </authorList>
    </citation>
    <scope>NUCLEOTIDE SEQUENCE [LARGE SCALE GENOMIC DNA]</scope>
    <source>
        <strain evidence="3 4">AB</strain>
    </source>
</reference>
<comment type="similarity">
    <text evidence="1">Belongs to the short-chain dehydrogenases/reductases (SDR) family.</text>
</comment>
<sequence>MASPGVPFAGHRKGTGTDLGITGRTALVTGADSGIGWHTARTLLEEGVTVVVTDVDQDRLDEAAARLSAKPGALHAHAADITSVDSLAALHGKVQDAVGDVDILVQSAGVTGAQGLFHEITDEGWTKTIETDLIGHVRLVRQFLPSLRTGGWGRLVFLASEDAVQPYDDELPYCTAKAGILALAKGLSRSYAREGLLVNAVSPAFIHTPMTDAMMDKRAKELGVTPKQAIASFLDEERPYMELDRRGEPDEVAAVIAFLCSDRASFVNGSNYRVDSGSVATV</sequence>
<dbReference type="GO" id="GO:0016491">
    <property type="term" value="F:oxidoreductase activity"/>
    <property type="evidence" value="ECO:0007669"/>
    <property type="project" value="UniProtKB-KW"/>
</dbReference>
<dbReference type="InterPro" id="IPR036291">
    <property type="entry name" value="NAD(P)-bd_dom_sf"/>
</dbReference>
<protein>
    <submittedName>
        <fullName evidence="3">SDR family oxidoreductase</fullName>
    </submittedName>
</protein>
<dbReference type="SUPFAM" id="SSF51735">
    <property type="entry name" value="NAD(P)-binding Rossmann-fold domains"/>
    <property type="match status" value="1"/>
</dbReference>
<proteinExistence type="inferred from homology"/>
<dbReference type="PANTHER" id="PTHR43669">
    <property type="entry name" value="5-KETO-D-GLUCONATE 5-REDUCTASE"/>
    <property type="match status" value="1"/>
</dbReference>
<dbReference type="FunFam" id="3.40.50.720:FF:000084">
    <property type="entry name" value="Short-chain dehydrogenase reductase"/>
    <property type="match status" value="1"/>
</dbReference>